<name>A0A9D1FIS4_9BACT</name>
<evidence type="ECO:0000256" key="1">
    <source>
        <dbReference type="SAM" id="Phobius"/>
    </source>
</evidence>
<organism evidence="2 3">
    <name type="scientific">Candidatus Galligastranaerophilus intestinavium</name>
    <dbReference type="NCBI Taxonomy" id="2840836"/>
    <lineage>
        <taxon>Bacteria</taxon>
        <taxon>Candidatus Galligastranaerophilus</taxon>
    </lineage>
</organism>
<proteinExistence type="predicted"/>
<protein>
    <submittedName>
        <fullName evidence="2">Uncharacterized protein</fullName>
    </submittedName>
</protein>
<keyword evidence="1" id="KW-0812">Transmembrane</keyword>
<evidence type="ECO:0000313" key="3">
    <source>
        <dbReference type="Proteomes" id="UP000886865"/>
    </source>
</evidence>
<dbReference type="EMBL" id="DVJQ01000038">
    <property type="protein sequence ID" value="HIS74232.1"/>
    <property type="molecule type" value="Genomic_DNA"/>
</dbReference>
<sequence>MKINNITNIKNYQNQNHKHLTFKAKEVDLKFSENDMESGSIAAAIIGLAVAGMHLTKMNITKATKNFIPKTIGISLMSATVSALATMGVVTFAKIYQKNKEAKKEQQSK</sequence>
<keyword evidence="1" id="KW-1133">Transmembrane helix</keyword>
<keyword evidence="1" id="KW-0472">Membrane</keyword>
<comment type="caution">
    <text evidence="2">The sequence shown here is derived from an EMBL/GenBank/DDBJ whole genome shotgun (WGS) entry which is preliminary data.</text>
</comment>
<evidence type="ECO:0000313" key="2">
    <source>
        <dbReference type="EMBL" id="HIS74232.1"/>
    </source>
</evidence>
<dbReference type="AlphaFoldDB" id="A0A9D1FIS4"/>
<dbReference type="Proteomes" id="UP000886865">
    <property type="component" value="Unassembled WGS sequence"/>
</dbReference>
<reference evidence="2" key="2">
    <citation type="journal article" date="2021" name="PeerJ">
        <title>Extensive microbial diversity within the chicken gut microbiome revealed by metagenomics and culture.</title>
        <authorList>
            <person name="Gilroy R."/>
            <person name="Ravi A."/>
            <person name="Getino M."/>
            <person name="Pursley I."/>
            <person name="Horton D.L."/>
            <person name="Alikhan N.F."/>
            <person name="Baker D."/>
            <person name="Gharbi K."/>
            <person name="Hall N."/>
            <person name="Watson M."/>
            <person name="Adriaenssens E.M."/>
            <person name="Foster-Nyarko E."/>
            <person name="Jarju S."/>
            <person name="Secka A."/>
            <person name="Antonio M."/>
            <person name="Oren A."/>
            <person name="Chaudhuri R.R."/>
            <person name="La Ragione R."/>
            <person name="Hildebrand F."/>
            <person name="Pallen M.J."/>
        </authorList>
    </citation>
    <scope>NUCLEOTIDE SEQUENCE</scope>
    <source>
        <strain evidence="2">CHK152-2871</strain>
    </source>
</reference>
<accession>A0A9D1FIS4</accession>
<reference evidence="2" key="1">
    <citation type="submission" date="2020-10" db="EMBL/GenBank/DDBJ databases">
        <authorList>
            <person name="Gilroy R."/>
        </authorList>
    </citation>
    <scope>NUCLEOTIDE SEQUENCE</scope>
    <source>
        <strain evidence="2">CHK152-2871</strain>
    </source>
</reference>
<feature type="transmembrane region" description="Helical" evidence="1">
    <location>
        <begin position="40"/>
        <end position="60"/>
    </location>
</feature>
<gene>
    <name evidence="2" type="ORF">IAA86_04335</name>
</gene>
<feature type="transmembrane region" description="Helical" evidence="1">
    <location>
        <begin position="72"/>
        <end position="96"/>
    </location>
</feature>